<dbReference type="AlphaFoldDB" id="A0AAV2EGM5"/>
<dbReference type="Gene3D" id="3.30.430.20">
    <property type="entry name" value="Gnk2 domain, C-X8-C-X2-C motif"/>
    <property type="match status" value="1"/>
</dbReference>
<keyword evidence="1 3" id="KW-0732">Signal</keyword>
<dbReference type="EMBL" id="OZ034817">
    <property type="protein sequence ID" value="CAL1385099.1"/>
    <property type="molecule type" value="Genomic_DNA"/>
</dbReference>
<organism evidence="5 6">
    <name type="scientific">Linum trigynum</name>
    <dbReference type="NCBI Taxonomy" id="586398"/>
    <lineage>
        <taxon>Eukaryota</taxon>
        <taxon>Viridiplantae</taxon>
        <taxon>Streptophyta</taxon>
        <taxon>Embryophyta</taxon>
        <taxon>Tracheophyta</taxon>
        <taxon>Spermatophyta</taxon>
        <taxon>Magnoliopsida</taxon>
        <taxon>eudicotyledons</taxon>
        <taxon>Gunneridae</taxon>
        <taxon>Pentapetalae</taxon>
        <taxon>rosids</taxon>
        <taxon>fabids</taxon>
        <taxon>Malpighiales</taxon>
        <taxon>Linaceae</taxon>
        <taxon>Linum</taxon>
    </lineage>
</organism>
<feature type="domain" description="Gnk2-homologous" evidence="4">
    <location>
        <begin position="30"/>
        <end position="140"/>
    </location>
</feature>
<feature type="chain" id="PRO_5043875434" description="Gnk2-homologous domain-containing protein" evidence="3">
    <location>
        <begin position="26"/>
        <end position="141"/>
    </location>
</feature>
<evidence type="ECO:0000313" key="6">
    <source>
        <dbReference type="Proteomes" id="UP001497516"/>
    </source>
</evidence>
<dbReference type="PROSITE" id="PS51473">
    <property type="entry name" value="GNK2"/>
    <property type="match status" value="1"/>
</dbReference>
<name>A0AAV2EGM5_9ROSI</name>
<feature type="signal peptide" evidence="3">
    <location>
        <begin position="1"/>
        <end position="25"/>
    </location>
</feature>
<protein>
    <recommendedName>
        <fullName evidence="4">Gnk2-homologous domain-containing protein</fullName>
    </recommendedName>
</protein>
<gene>
    <name evidence="5" type="ORF">LTRI10_LOCUS26260</name>
</gene>
<evidence type="ECO:0000259" key="4">
    <source>
        <dbReference type="PROSITE" id="PS51473"/>
    </source>
</evidence>
<dbReference type="CDD" id="cd23509">
    <property type="entry name" value="Gnk2-like"/>
    <property type="match status" value="1"/>
</dbReference>
<dbReference type="InterPro" id="IPR038408">
    <property type="entry name" value="GNK2_sf"/>
</dbReference>
<evidence type="ECO:0000256" key="2">
    <source>
        <dbReference type="ARBA" id="ARBA00022737"/>
    </source>
</evidence>
<reference evidence="5 6" key="1">
    <citation type="submission" date="2024-04" db="EMBL/GenBank/DDBJ databases">
        <authorList>
            <person name="Fracassetti M."/>
        </authorList>
    </citation>
    <scope>NUCLEOTIDE SEQUENCE [LARGE SCALE GENOMIC DNA]</scope>
</reference>
<dbReference type="Pfam" id="PF01657">
    <property type="entry name" value="Stress-antifung"/>
    <property type="match status" value="1"/>
</dbReference>
<dbReference type="Proteomes" id="UP001497516">
    <property type="component" value="Chromosome 4"/>
</dbReference>
<keyword evidence="6" id="KW-1185">Reference proteome</keyword>
<evidence type="ECO:0000313" key="5">
    <source>
        <dbReference type="EMBL" id="CAL1385099.1"/>
    </source>
</evidence>
<proteinExistence type="predicted"/>
<accession>A0AAV2EGM5</accession>
<sequence length="141" mass="14890">MKNTVQKLVTLVALMHVITAPAAGGVEPAVTGAHQSKETSCFGAGASHDYEAHKQHVLEELANVTPTVKGYDYSTAFPPTAGSNDVVYGYAGCSLELDASDCSECLEDAKDSLLDAGCDFDLFGIMSSSDCSMRYNPAKKM</sequence>
<dbReference type="InterPro" id="IPR002902">
    <property type="entry name" value="GNK2"/>
</dbReference>
<keyword evidence="2" id="KW-0677">Repeat</keyword>
<evidence type="ECO:0000256" key="3">
    <source>
        <dbReference type="SAM" id="SignalP"/>
    </source>
</evidence>
<evidence type="ECO:0000256" key="1">
    <source>
        <dbReference type="ARBA" id="ARBA00022729"/>
    </source>
</evidence>